<feature type="signal peptide" evidence="8">
    <location>
        <begin position="1"/>
        <end position="30"/>
    </location>
</feature>
<comment type="caution">
    <text evidence="10">The sequence shown here is derived from an EMBL/GenBank/DDBJ whole genome shotgun (WGS) entry which is preliminary data.</text>
</comment>
<dbReference type="InterPro" id="IPR046450">
    <property type="entry name" value="PA_dom_sf"/>
</dbReference>
<dbReference type="CDD" id="cd07487">
    <property type="entry name" value="Peptidases_S8_1"/>
    <property type="match status" value="1"/>
</dbReference>
<dbReference type="Proteomes" id="UP001152519">
    <property type="component" value="Unassembled WGS sequence"/>
</dbReference>
<proteinExistence type="inferred from homology"/>
<evidence type="ECO:0000256" key="1">
    <source>
        <dbReference type="ARBA" id="ARBA00011073"/>
    </source>
</evidence>
<gene>
    <name evidence="10" type="ORF">SCOCK_10088</name>
</gene>
<keyword evidence="4 6" id="KW-0720">Serine protease</keyword>
<dbReference type="InterPro" id="IPR023828">
    <property type="entry name" value="Peptidase_S8_Ser-AS"/>
</dbReference>
<dbReference type="GO" id="GO:0006508">
    <property type="term" value="P:proteolysis"/>
    <property type="evidence" value="ECO:0007669"/>
    <property type="project" value="UniProtKB-KW"/>
</dbReference>
<reference evidence="10" key="1">
    <citation type="submission" date="2021-05" db="EMBL/GenBank/DDBJ databases">
        <authorList>
            <person name="Arsene-Ploetze F."/>
        </authorList>
    </citation>
    <scope>NUCLEOTIDE SEQUENCE</scope>
    <source>
        <strain evidence="10">DSM 42138</strain>
    </source>
</reference>
<dbReference type="SUPFAM" id="SSF52743">
    <property type="entry name" value="Subtilisin-like"/>
    <property type="match status" value="1"/>
</dbReference>
<dbReference type="InterPro" id="IPR013783">
    <property type="entry name" value="Ig-like_fold"/>
</dbReference>
<dbReference type="InterPro" id="IPR036852">
    <property type="entry name" value="Peptidase_S8/S53_dom_sf"/>
</dbReference>
<keyword evidence="8" id="KW-0732">Signal</keyword>
<dbReference type="AlphaFoldDB" id="A0A9W4DI24"/>
<evidence type="ECO:0000259" key="9">
    <source>
        <dbReference type="Pfam" id="PF00082"/>
    </source>
</evidence>
<dbReference type="PANTHER" id="PTHR43806:SF65">
    <property type="entry name" value="SERINE PROTEASE APRX"/>
    <property type="match status" value="1"/>
</dbReference>
<keyword evidence="3 6" id="KW-0378">Hydrolase</keyword>
<feature type="active site" description="Charge relay system" evidence="5 6">
    <location>
        <position position="443"/>
    </location>
</feature>
<dbReference type="EC" id="3.4.21.-" evidence="10"/>
<dbReference type="RefSeq" id="WP_251483537.1">
    <property type="nucleotide sequence ID" value="NZ_CAJSLV010000001.1"/>
</dbReference>
<sequence>MQRPLIRVAVSASAALAAVLAASMTPVAGATPRVGATFEALDPAVTSAVHTVALVTGDTVVVTDHGGSRLVAFKPGPGDPSGGAAITQFGRNITVVPDEARGLLDTGALDSRLFDVSSLIDQGYDDGTALPVIVQGSGGAGSVPSVPGATRIRTLPSMRALAARVTGHQSHAFWTGLRDRKGGATASRLAGGVRKVWLDARVKAADDVSNAQIGAPQAWAAGYDGTGVDVAVLDTGIDATHPDLAGKVVDAQNFSTSADTVDRFGHGTHVASIIAGSGAASGGKYKGVAPGARLLVGKVLGDDGSGTEDSVIAGMQWAAGKARVISMSLGSSQPSDGTDPISAAVDSLTASTGSLFVIAAGNTGPDPITIGSPGAAASALTVAAVDRNDAVASFSSRGPLLGLGATLKPDIAAPGVDIVAARAAGTSMGTPLDADYTSASGTSMATPHVSAAAAILAEEHPAWGAADIKGALMSSAKVLQAGALADGAGRVDLVSALKDTVWGTDAYFGDWTSGQTGDAITRTITFHNTATTTVTLHLGRSLTVDGGPADDAALTLADSTLTLPAGGDATESVTLDPAQATTPGTYTGTVTATADDGTAAHATVAFTRDQPDFHITLKGLMHDGTPAGPASSVVLYDLRSNNPPRQLRFGADGTASATVKPGRYAVLGTMGNSGSQVTFAFPDVTVTDHDVTLTADGRQGQPLVAGPPQRTDPGAVAVSVSRRSAEQAVGVATTVITSTWYAQYVIPSDKPSDGVLNETVHWSLEAPAITASARLPRGQVDLGAVAVSYSGRFDGTRRLDVADVGLGTAAELAGRDLTGKLALVRLGTESVYTLLPRIAAAGPAAIMLVNSSDSPPAAGVQLAVPAFGVGRSVGEQIAASASERRTTVAVSSHTHPPYSYELLMARQGQLPADQRYAPAPSELATLDTATYTSATDPATTAWAQYAWLGVSTLTGGGTGMFHFSSPGTTEKVYVTAKDARWSGTVAPANAASQFSLPLQTYAAGRTAHLSWFEPVLHPATPSTSGSGLLQRTGDTMDVVIPVWADGSARSFQSLPGAGDTSAFRMYVNGSLAGSLTAPFFEVKNLPAARSTYRFELDQQQTGAWRSVSTEAHTAWTFSSAHQDGDTAANLPLLFADYDLKGISLQSTVKPGSHPLALAFREAGGAANVSAASVSVSYDHGVTWQHLPSRYSGSSLSTVLVVPHGAPSVSLRVHAADTGDSALDQTILDAVRVG</sequence>
<feature type="domain" description="Peptidase S8/S53" evidence="9">
    <location>
        <begin position="225"/>
        <end position="482"/>
    </location>
</feature>
<dbReference type="InterPro" id="IPR000209">
    <property type="entry name" value="Peptidase_S8/S53_dom"/>
</dbReference>
<dbReference type="Pfam" id="PF00082">
    <property type="entry name" value="Peptidase_S8"/>
    <property type="match status" value="1"/>
</dbReference>
<dbReference type="Gene3D" id="3.50.30.30">
    <property type="match status" value="1"/>
</dbReference>
<dbReference type="InterPro" id="IPR015500">
    <property type="entry name" value="Peptidase_S8_subtilisin-rel"/>
</dbReference>
<dbReference type="PROSITE" id="PS00136">
    <property type="entry name" value="SUBTILASE_ASP"/>
    <property type="match status" value="1"/>
</dbReference>
<dbReference type="Gene3D" id="2.60.40.10">
    <property type="entry name" value="Immunoglobulins"/>
    <property type="match status" value="1"/>
</dbReference>
<dbReference type="PROSITE" id="PS00138">
    <property type="entry name" value="SUBTILASE_SER"/>
    <property type="match status" value="1"/>
</dbReference>
<evidence type="ECO:0000313" key="10">
    <source>
        <dbReference type="EMBL" id="CAG6390620.1"/>
    </source>
</evidence>
<evidence type="ECO:0000256" key="3">
    <source>
        <dbReference type="ARBA" id="ARBA00022801"/>
    </source>
</evidence>
<dbReference type="PROSITE" id="PS00137">
    <property type="entry name" value="SUBTILASE_HIS"/>
    <property type="match status" value="1"/>
</dbReference>
<keyword evidence="2 6" id="KW-0645">Protease</keyword>
<accession>A0A9W4DI24</accession>
<feature type="chain" id="PRO_5040717469" evidence="8">
    <location>
        <begin position="31"/>
        <end position="1233"/>
    </location>
</feature>
<dbReference type="GO" id="GO:0004252">
    <property type="term" value="F:serine-type endopeptidase activity"/>
    <property type="evidence" value="ECO:0007669"/>
    <property type="project" value="UniProtKB-UniRule"/>
</dbReference>
<dbReference type="Gene3D" id="3.40.50.200">
    <property type="entry name" value="Peptidase S8/S53 domain"/>
    <property type="match status" value="1"/>
</dbReference>
<feature type="active site" description="Charge relay system" evidence="5 6">
    <location>
        <position position="266"/>
    </location>
</feature>
<dbReference type="SUPFAM" id="SSF52025">
    <property type="entry name" value="PA domain"/>
    <property type="match status" value="1"/>
</dbReference>
<evidence type="ECO:0000256" key="8">
    <source>
        <dbReference type="SAM" id="SignalP"/>
    </source>
</evidence>
<evidence type="ECO:0000256" key="2">
    <source>
        <dbReference type="ARBA" id="ARBA00022670"/>
    </source>
</evidence>
<dbReference type="EMBL" id="CAJSLV010000001">
    <property type="protein sequence ID" value="CAG6390620.1"/>
    <property type="molecule type" value="Genomic_DNA"/>
</dbReference>
<feature type="active site" description="Charge relay system" evidence="5 6">
    <location>
        <position position="234"/>
    </location>
</feature>
<organism evidence="10 11">
    <name type="scientific">Actinacidiphila cocklensis</name>
    <dbReference type="NCBI Taxonomy" id="887465"/>
    <lineage>
        <taxon>Bacteria</taxon>
        <taxon>Bacillati</taxon>
        <taxon>Actinomycetota</taxon>
        <taxon>Actinomycetes</taxon>
        <taxon>Kitasatosporales</taxon>
        <taxon>Streptomycetaceae</taxon>
        <taxon>Actinacidiphila</taxon>
    </lineage>
</organism>
<dbReference type="GO" id="GO:0005975">
    <property type="term" value="P:carbohydrate metabolic process"/>
    <property type="evidence" value="ECO:0007669"/>
    <property type="project" value="UniProtKB-ARBA"/>
</dbReference>
<dbReference type="PRINTS" id="PR00723">
    <property type="entry name" value="SUBTILISIN"/>
</dbReference>
<comment type="similarity">
    <text evidence="1 6 7">Belongs to the peptidase S8 family.</text>
</comment>
<evidence type="ECO:0000256" key="5">
    <source>
        <dbReference type="PIRSR" id="PIRSR615500-1"/>
    </source>
</evidence>
<dbReference type="InterPro" id="IPR023827">
    <property type="entry name" value="Peptidase_S8_Asp-AS"/>
</dbReference>
<dbReference type="PANTHER" id="PTHR43806">
    <property type="entry name" value="PEPTIDASE S8"/>
    <property type="match status" value="1"/>
</dbReference>
<dbReference type="PROSITE" id="PS51892">
    <property type="entry name" value="SUBTILASE"/>
    <property type="match status" value="1"/>
</dbReference>
<name>A0A9W4DI24_9ACTN</name>
<dbReference type="InterPro" id="IPR022398">
    <property type="entry name" value="Peptidase_S8_His-AS"/>
</dbReference>
<evidence type="ECO:0000256" key="6">
    <source>
        <dbReference type="PROSITE-ProRule" id="PRU01240"/>
    </source>
</evidence>
<evidence type="ECO:0000256" key="4">
    <source>
        <dbReference type="ARBA" id="ARBA00022825"/>
    </source>
</evidence>
<keyword evidence="11" id="KW-1185">Reference proteome</keyword>
<dbReference type="InterPro" id="IPR050131">
    <property type="entry name" value="Peptidase_S8_subtilisin-like"/>
</dbReference>
<evidence type="ECO:0000256" key="7">
    <source>
        <dbReference type="RuleBase" id="RU003355"/>
    </source>
</evidence>
<protein>
    <submittedName>
        <fullName evidence="10">Enzyme</fullName>
        <ecNumber evidence="10">3.4.21.-</ecNumber>
    </submittedName>
</protein>
<evidence type="ECO:0000313" key="11">
    <source>
        <dbReference type="Proteomes" id="UP001152519"/>
    </source>
</evidence>